<dbReference type="AlphaFoldDB" id="A0A947D4K8"/>
<protein>
    <submittedName>
        <fullName evidence="1">Uncharacterized protein</fullName>
    </submittedName>
</protein>
<dbReference type="Proteomes" id="UP000766595">
    <property type="component" value="Unassembled WGS sequence"/>
</dbReference>
<dbReference type="SUPFAM" id="SSF53756">
    <property type="entry name" value="UDP-Glycosyltransferase/glycogen phosphorylase"/>
    <property type="match status" value="1"/>
</dbReference>
<sequence length="355" mass="39715">MKVLIGTNHLADIAGSEMVAFEFTRHFRRSGADVTVFANHADDPMAGLFRAQLGLAIETRPERTDPLAFDLVYFQHQVAGLFDYRIGSETTARTAILFGRLSRHSFMESGGWAFDAALGDLSLANSDLTAERLRETGVRHPIAVFYNAAPAAFAAPPRPRPDRPRRILCVSNHRDPDLLAMLARLGRVSDLTHLGRFGDMVRMVEPADIHGADLVVSIGKTIPYGLIAHTPVYVYDHFGGPGYLTPENRDRAARYNFSGRCTERRLTPDAVVEEIMSRYADGVRFAATTDEDFLDRYRLEPHLDRWMQLAGTSNADRVARLAADHGRLEIERQLAAHVRKSYRQLKRAEASAKTR</sequence>
<name>A0A947D4K8_9HYPH</name>
<evidence type="ECO:0000313" key="2">
    <source>
        <dbReference type="Proteomes" id="UP000766595"/>
    </source>
</evidence>
<comment type="caution">
    <text evidence="1">The sequence shown here is derived from an EMBL/GenBank/DDBJ whole genome shotgun (WGS) entry which is preliminary data.</text>
</comment>
<proteinExistence type="predicted"/>
<gene>
    <name evidence="1" type="ORF">KL771_08385</name>
</gene>
<keyword evidence="2" id="KW-1185">Reference proteome</keyword>
<evidence type="ECO:0000313" key="1">
    <source>
        <dbReference type="EMBL" id="MBT9289466.1"/>
    </source>
</evidence>
<reference evidence="1 2" key="1">
    <citation type="submission" date="2021-06" db="EMBL/GenBank/DDBJ databases">
        <authorList>
            <person name="Grouzdev D.S."/>
            <person name="Koziaeva V."/>
        </authorList>
    </citation>
    <scope>NUCLEOTIDE SEQUENCE [LARGE SCALE GENOMIC DNA]</scope>
    <source>
        <strain evidence="1 2">22</strain>
    </source>
</reference>
<dbReference type="RefSeq" id="WP_261968105.1">
    <property type="nucleotide sequence ID" value="NZ_JAHHZF010000004.1"/>
</dbReference>
<organism evidence="1 2">
    <name type="scientific">Prosthecodimorpha staleyi</name>
    <dbReference type="NCBI Taxonomy" id="2840188"/>
    <lineage>
        <taxon>Bacteria</taxon>
        <taxon>Pseudomonadati</taxon>
        <taxon>Pseudomonadota</taxon>
        <taxon>Alphaproteobacteria</taxon>
        <taxon>Hyphomicrobiales</taxon>
        <taxon>Ancalomicrobiaceae</taxon>
        <taxon>Prosthecodimorpha</taxon>
    </lineage>
</organism>
<dbReference type="EMBL" id="JAHHZF010000004">
    <property type="protein sequence ID" value="MBT9289466.1"/>
    <property type="molecule type" value="Genomic_DNA"/>
</dbReference>
<accession>A0A947D4K8</accession>